<proteinExistence type="predicted"/>
<dbReference type="Proteomes" id="UP000760860">
    <property type="component" value="Unassembled WGS sequence"/>
</dbReference>
<dbReference type="AlphaFoldDB" id="A0A329SQX5"/>
<dbReference type="VEuPathDB" id="FungiDB:PC110_g4473"/>
<evidence type="ECO:0000313" key="2">
    <source>
        <dbReference type="EMBL" id="KAG2893711.1"/>
    </source>
</evidence>
<dbReference type="EMBL" id="RCMV01000310">
    <property type="protein sequence ID" value="KAG3219471.1"/>
    <property type="molecule type" value="Genomic_DNA"/>
</dbReference>
<dbReference type="EMBL" id="RCMK01001471">
    <property type="protein sequence ID" value="KAG2893711.1"/>
    <property type="molecule type" value="Genomic_DNA"/>
</dbReference>
<dbReference type="Proteomes" id="UP000736787">
    <property type="component" value="Unassembled WGS sequence"/>
</dbReference>
<evidence type="ECO:0000313" key="3">
    <source>
        <dbReference type="EMBL" id="KAG2897521.1"/>
    </source>
</evidence>
<sequence>MMFDESKKERIKVFQGFQQQQKCDQKLRLDFEKDKREKGGAEREHEREKRRQEREEC</sequence>
<feature type="region of interest" description="Disordered" evidence="1">
    <location>
        <begin position="28"/>
        <end position="57"/>
    </location>
</feature>
<evidence type="ECO:0000256" key="1">
    <source>
        <dbReference type="SAM" id="MobiDB-lite"/>
    </source>
</evidence>
<dbReference type="Proteomes" id="UP000251314">
    <property type="component" value="Unassembled WGS sequence"/>
</dbReference>
<name>A0A329SQX5_9STRA</name>
<accession>A0A329SQX5</accession>
<evidence type="ECO:0000313" key="6">
    <source>
        <dbReference type="EMBL" id="RAW39287.1"/>
    </source>
</evidence>
<dbReference type="Proteomes" id="UP000697107">
    <property type="component" value="Unassembled WGS sequence"/>
</dbReference>
<evidence type="ECO:0000313" key="4">
    <source>
        <dbReference type="EMBL" id="KAG2969649.1"/>
    </source>
</evidence>
<comment type="caution">
    <text evidence="6">The sequence shown here is derived from an EMBL/GenBank/DDBJ whole genome shotgun (WGS) entry which is preliminary data.</text>
</comment>
<dbReference type="EMBL" id="MJFZ01000069">
    <property type="protein sequence ID" value="RAW39287.1"/>
    <property type="molecule type" value="Genomic_DNA"/>
</dbReference>
<dbReference type="EMBL" id="RCMI01000794">
    <property type="protein sequence ID" value="KAG2897521.1"/>
    <property type="molecule type" value="Genomic_DNA"/>
</dbReference>
<evidence type="ECO:0000313" key="7">
    <source>
        <dbReference type="Proteomes" id="UP000251314"/>
    </source>
</evidence>
<evidence type="ECO:0000313" key="5">
    <source>
        <dbReference type="EMBL" id="KAG3219471.1"/>
    </source>
</evidence>
<reference evidence="6 7" key="1">
    <citation type="submission" date="2018-01" db="EMBL/GenBank/DDBJ databases">
        <title>Draft genome of the strawberry crown rot pathogen Phytophthora cactorum.</title>
        <authorList>
            <person name="Armitage A.D."/>
            <person name="Lysoe E."/>
            <person name="Nellist C.F."/>
            <person name="Harrison R.J."/>
            <person name="Brurberg M.B."/>
        </authorList>
    </citation>
    <scope>NUCLEOTIDE SEQUENCE [LARGE SCALE GENOMIC DNA]</scope>
    <source>
        <strain evidence="6 7">10300</strain>
    </source>
</reference>
<organism evidence="6 7">
    <name type="scientific">Phytophthora cactorum</name>
    <dbReference type="NCBI Taxonomy" id="29920"/>
    <lineage>
        <taxon>Eukaryota</taxon>
        <taxon>Sar</taxon>
        <taxon>Stramenopiles</taxon>
        <taxon>Oomycota</taxon>
        <taxon>Peronosporomycetes</taxon>
        <taxon>Peronosporales</taxon>
        <taxon>Peronosporaceae</taxon>
        <taxon>Phytophthora</taxon>
    </lineage>
</organism>
<dbReference type="Proteomes" id="UP000774804">
    <property type="component" value="Unassembled WGS sequence"/>
</dbReference>
<keyword evidence="7" id="KW-1185">Reference proteome</keyword>
<gene>
    <name evidence="6" type="ORF">PC110_g4473</name>
    <name evidence="3" type="ORF">PC115_g17143</name>
    <name evidence="2" type="ORF">PC117_g23707</name>
    <name evidence="4" type="ORF">PC118_g17323</name>
    <name evidence="5" type="ORF">PC129_g9763</name>
</gene>
<protein>
    <submittedName>
        <fullName evidence="6">Uncharacterized protein</fullName>
    </submittedName>
</protein>
<dbReference type="EMBL" id="RCML01000775">
    <property type="protein sequence ID" value="KAG2969649.1"/>
    <property type="molecule type" value="Genomic_DNA"/>
</dbReference>
<reference evidence="2" key="2">
    <citation type="submission" date="2018-10" db="EMBL/GenBank/DDBJ databases">
        <title>Effector identification in a new, highly contiguous assembly of the strawberry crown rot pathogen Phytophthora cactorum.</title>
        <authorList>
            <person name="Armitage A.D."/>
            <person name="Nellist C.F."/>
            <person name="Bates H."/>
            <person name="Vickerstaff R.J."/>
            <person name="Harrison R.J."/>
        </authorList>
    </citation>
    <scope>NUCLEOTIDE SEQUENCE</scope>
    <source>
        <strain evidence="3">4032</strain>
        <strain evidence="2">4040</strain>
        <strain evidence="4">P415</strain>
        <strain evidence="5">P421</strain>
    </source>
</reference>